<dbReference type="RefSeq" id="WP_289268809.1">
    <property type="nucleotide sequence ID" value="NZ_OX365700.1"/>
</dbReference>
<sequence>MIISAGTSSTGSFAIAAPGQRTLRELRTKRKGQPVFVLGHINERKGQEATFELFNVRLAVVKFQDGVTIGYDPVELLLPTEIDEKGVAYFEIRQCRCCEQLFPLTAEEYRQDPEPTDCPECRSQD</sequence>
<protein>
    <submittedName>
        <fullName evidence="1">Uncharacterized protein</fullName>
    </submittedName>
</protein>
<dbReference type="KEGG" id="nti:DNFV4_02485"/>
<name>A0AA86N006_9BACT</name>
<dbReference type="EMBL" id="OX365700">
    <property type="protein sequence ID" value="CAI4032060.1"/>
    <property type="molecule type" value="Genomic_DNA"/>
</dbReference>
<accession>A0AA86N006</accession>
<proteinExistence type="predicted"/>
<dbReference type="AlphaFoldDB" id="A0AA86N006"/>
<dbReference type="Proteomes" id="UP001179121">
    <property type="component" value="Chromosome"/>
</dbReference>
<reference evidence="1" key="1">
    <citation type="submission" date="2022-10" db="EMBL/GenBank/DDBJ databases">
        <authorList>
            <person name="Koch H."/>
        </authorList>
    </citation>
    <scope>NUCLEOTIDE SEQUENCE</scope>
    <source>
        <strain evidence="1">DNF</strain>
    </source>
</reference>
<organism evidence="1 2">
    <name type="scientific">Nitrospira tepida</name>
    <dbReference type="NCBI Taxonomy" id="2973512"/>
    <lineage>
        <taxon>Bacteria</taxon>
        <taxon>Pseudomonadati</taxon>
        <taxon>Nitrospirota</taxon>
        <taxon>Nitrospiria</taxon>
        <taxon>Nitrospirales</taxon>
        <taxon>Nitrospiraceae</taxon>
        <taxon>Nitrospira</taxon>
    </lineage>
</organism>
<keyword evidence="2" id="KW-1185">Reference proteome</keyword>
<evidence type="ECO:0000313" key="1">
    <source>
        <dbReference type="EMBL" id="CAI4032060.1"/>
    </source>
</evidence>
<evidence type="ECO:0000313" key="2">
    <source>
        <dbReference type="Proteomes" id="UP001179121"/>
    </source>
</evidence>
<gene>
    <name evidence="1" type="ORF">DNFV4_02485</name>
</gene>